<dbReference type="AlphaFoldDB" id="A0A6G0NKC7"/>
<protein>
    <submittedName>
        <fullName evidence="2">Uncharacterized protein</fullName>
    </submittedName>
</protein>
<dbReference type="EMBL" id="QXGC01001075">
    <property type="protein sequence ID" value="KAE9211979.1"/>
    <property type="molecule type" value="Genomic_DNA"/>
</dbReference>
<gene>
    <name evidence="2" type="ORF">PF004_g15752</name>
</gene>
<proteinExistence type="predicted"/>
<evidence type="ECO:0000313" key="3">
    <source>
        <dbReference type="Proteomes" id="UP000476176"/>
    </source>
</evidence>
<accession>A0A6G0NKC7</accession>
<evidence type="ECO:0000313" key="2">
    <source>
        <dbReference type="EMBL" id="KAE9211979.1"/>
    </source>
</evidence>
<reference evidence="2 3" key="1">
    <citation type="submission" date="2018-09" db="EMBL/GenBank/DDBJ databases">
        <title>Genomic investigation of the strawberry pathogen Phytophthora fragariae indicates pathogenicity is determined by transcriptional variation in three key races.</title>
        <authorList>
            <person name="Adams T.M."/>
            <person name="Armitage A.D."/>
            <person name="Sobczyk M.K."/>
            <person name="Bates H.J."/>
            <person name="Dunwell J.M."/>
            <person name="Nellist C.F."/>
            <person name="Harrison R.J."/>
        </authorList>
    </citation>
    <scope>NUCLEOTIDE SEQUENCE [LARGE SCALE GENOMIC DNA]</scope>
    <source>
        <strain evidence="2 3">BC-23</strain>
    </source>
</reference>
<evidence type="ECO:0000256" key="1">
    <source>
        <dbReference type="SAM" id="MobiDB-lite"/>
    </source>
</evidence>
<feature type="non-terminal residue" evidence="2">
    <location>
        <position position="35"/>
    </location>
</feature>
<organism evidence="2 3">
    <name type="scientific">Phytophthora fragariae</name>
    <dbReference type="NCBI Taxonomy" id="53985"/>
    <lineage>
        <taxon>Eukaryota</taxon>
        <taxon>Sar</taxon>
        <taxon>Stramenopiles</taxon>
        <taxon>Oomycota</taxon>
        <taxon>Peronosporomycetes</taxon>
        <taxon>Peronosporales</taxon>
        <taxon>Peronosporaceae</taxon>
        <taxon>Phytophthora</taxon>
    </lineage>
</organism>
<sequence>MWHPFKARGRAPPPPPPPFQAPYPMGKNSGSTNYT</sequence>
<feature type="region of interest" description="Disordered" evidence="1">
    <location>
        <begin position="1"/>
        <end position="35"/>
    </location>
</feature>
<name>A0A6G0NKC7_9STRA</name>
<dbReference type="Proteomes" id="UP000476176">
    <property type="component" value="Unassembled WGS sequence"/>
</dbReference>
<feature type="compositionally biased region" description="Pro residues" evidence="1">
    <location>
        <begin position="11"/>
        <end position="21"/>
    </location>
</feature>
<comment type="caution">
    <text evidence="2">The sequence shown here is derived from an EMBL/GenBank/DDBJ whole genome shotgun (WGS) entry which is preliminary data.</text>
</comment>